<keyword evidence="5 6" id="KW-0378">Hydrolase</keyword>
<sequence>MIQCKSPQEIEIMRTAGKIVALTHKKLKQQTAPGITTRELDVIAEKYILDHDAFPSFKGYNGFRDTICISVNDELVHGIPGDRVLAEGDIVTIDIGAKYLGYHSDSAWTYPVGSIDSEKRKLLDVTEESLYQGLNEAKPGERLSNISHAIQSFVETKGFSIVREYAGHGIGQELHEEPIIPHYGPPNKGPRLQPGMVLCIEPMVNAGSRFVRTLEDQWTVVTVDGRMCAHFEHTIAITDTGYEILTVE</sequence>
<feature type="binding site" evidence="6">
    <location>
        <position position="175"/>
    </location>
    <ligand>
        <name>substrate</name>
    </ligand>
</feature>
<dbReference type="NCBIfam" id="TIGR00500">
    <property type="entry name" value="met_pdase_I"/>
    <property type="match status" value="1"/>
</dbReference>
<feature type="binding site" evidence="6">
    <location>
        <position position="232"/>
    </location>
    <ligand>
        <name>a divalent metal cation</name>
        <dbReference type="ChEBI" id="CHEBI:60240"/>
        <label>1</label>
    </ligand>
</feature>
<gene>
    <name evidence="6 9" type="primary">map</name>
    <name evidence="9" type="ORF">P4T90_21630</name>
</gene>
<comment type="catalytic activity">
    <reaction evidence="6 7">
        <text>Release of N-terminal amino acids, preferentially methionine, from peptides and arylamides.</text>
        <dbReference type="EC" id="3.4.11.18"/>
    </reaction>
</comment>
<organism evidence="9 10">
    <name type="scientific">Heyndrickxia acidicola</name>
    <dbReference type="NCBI Taxonomy" id="209389"/>
    <lineage>
        <taxon>Bacteria</taxon>
        <taxon>Bacillati</taxon>
        <taxon>Bacillota</taxon>
        <taxon>Bacilli</taxon>
        <taxon>Bacillales</taxon>
        <taxon>Bacillaceae</taxon>
        <taxon>Heyndrickxia</taxon>
    </lineage>
</organism>
<evidence type="ECO:0000256" key="7">
    <source>
        <dbReference type="RuleBase" id="RU003653"/>
    </source>
</evidence>
<name>A0ABU6MLS7_9BACI</name>
<keyword evidence="4 6" id="KW-0479">Metal-binding</keyword>
<evidence type="ECO:0000256" key="1">
    <source>
        <dbReference type="ARBA" id="ARBA00002521"/>
    </source>
</evidence>
<dbReference type="PRINTS" id="PR00599">
    <property type="entry name" value="MAPEPTIDASE"/>
</dbReference>
<dbReference type="PROSITE" id="PS00680">
    <property type="entry name" value="MAP_1"/>
    <property type="match status" value="1"/>
</dbReference>
<dbReference type="HAMAP" id="MF_01974">
    <property type="entry name" value="MetAP_1"/>
    <property type="match status" value="1"/>
</dbReference>
<proteinExistence type="inferred from homology"/>
<keyword evidence="3 6" id="KW-0645">Protease</keyword>
<keyword evidence="2 6" id="KW-0031">Aminopeptidase</keyword>
<feature type="binding site" evidence="6">
    <location>
        <position position="232"/>
    </location>
    <ligand>
        <name>a divalent metal cation</name>
        <dbReference type="ChEBI" id="CHEBI:60240"/>
        <label>2</label>
        <note>catalytic</note>
    </ligand>
</feature>
<comment type="subunit">
    <text evidence="6">Monomer.</text>
</comment>
<evidence type="ECO:0000256" key="4">
    <source>
        <dbReference type="ARBA" id="ARBA00022723"/>
    </source>
</evidence>
<keyword evidence="10" id="KW-1185">Reference proteome</keyword>
<dbReference type="GO" id="GO:0004239">
    <property type="term" value="F:initiator methionyl aminopeptidase activity"/>
    <property type="evidence" value="ECO:0007669"/>
    <property type="project" value="UniProtKB-EC"/>
</dbReference>
<evidence type="ECO:0000313" key="9">
    <source>
        <dbReference type="EMBL" id="MED1205639.1"/>
    </source>
</evidence>
<evidence type="ECO:0000256" key="2">
    <source>
        <dbReference type="ARBA" id="ARBA00022438"/>
    </source>
</evidence>
<feature type="binding site" evidence="6">
    <location>
        <position position="105"/>
    </location>
    <ligand>
        <name>a divalent metal cation</name>
        <dbReference type="ChEBI" id="CHEBI:60240"/>
        <label>2</label>
        <note>catalytic</note>
    </ligand>
</feature>
<dbReference type="InterPro" id="IPR000994">
    <property type="entry name" value="Pept_M24"/>
</dbReference>
<accession>A0ABU6MLS7</accession>
<dbReference type="EMBL" id="JARMAB010000039">
    <property type="protein sequence ID" value="MED1205639.1"/>
    <property type="molecule type" value="Genomic_DNA"/>
</dbReference>
<feature type="domain" description="Peptidase M24" evidence="8">
    <location>
        <begin position="11"/>
        <end position="239"/>
    </location>
</feature>
<feature type="binding site" evidence="6">
    <location>
        <position position="105"/>
    </location>
    <ligand>
        <name>a divalent metal cation</name>
        <dbReference type="ChEBI" id="CHEBI:60240"/>
        <label>1</label>
    </ligand>
</feature>
<comment type="cofactor">
    <cofactor evidence="6">
        <name>Co(2+)</name>
        <dbReference type="ChEBI" id="CHEBI:48828"/>
    </cofactor>
    <cofactor evidence="6">
        <name>Zn(2+)</name>
        <dbReference type="ChEBI" id="CHEBI:29105"/>
    </cofactor>
    <cofactor evidence="6">
        <name>Mn(2+)</name>
        <dbReference type="ChEBI" id="CHEBI:29035"/>
    </cofactor>
    <cofactor evidence="6">
        <name>Fe(2+)</name>
        <dbReference type="ChEBI" id="CHEBI:29033"/>
    </cofactor>
    <text evidence="6">Binds 2 divalent metal cations per subunit. Has a high-affinity and a low affinity metal-binding site. The true nature of the physiological cofactor is under debate. The enzyme is active with cobalt, zinc, manganese or divalent iron ions. Most likely, methionine aminopeptidases function as mononuclear Fe(2+)-metalloproteases under physiological conditions, and the catalytically relevant metal-binding site has been assigned to the histidine-containing high-affinity site.</text>
</comment>
<dbReference type="InterPro" id="IPR001714">
    <property type="entry name" value="Pept_M24_MAP"/>
</dbReference>
<feature type="binding site" evidence="6">
    <location>
        <position position="168"/>
    </location>
    <ligand>
        <name>a divalent metal cation</name>
        <dbReference type="ChEBI" id="CHEBI:60240"/>
        <label>2</label>
        <note>catalytic</note>
    </ligand>
</feature>
<evidence type="ECO:0000259" key="8">
    <source>
        <dbReference type="Pfam" id="PF00557"/>
    </source>
</evidence>
<feature type="binding site" evidence="6">
    <location>
        <position position="77"/>
    </location>
    <ligand>
        <name>substrate</name>
    </ligand>
</feature>
<dbReference type="PANTHER" id="PTHR43330:SF27">
    <property type="entry name" value="METHIONINE AMINOPEPTIDASE"/>
    <property type="match status" value="1"/>
</dbReference>
<feature type="binding site" evidence="6">
    <location>
        <position position="94"/>
    </location>
    <ligand>
        <name>a divalent metal cation</name>
        <dbReference type="ChEBI" id="CHEBI:60240"/>
        <label>1</label>
    </ligand>
</feature>
<dbReference type="EC" id="3.4.11.18" evidence="6 7"/>
<dbReference type="InterPro" id="IPR036005">
    <property type="entry name" value="Creatinase/aminopeptidase-like"/>
</dbReference>
<evidence type="ECO:0000256" key="5">
    <source>
        <dbReference type="ARBA" id="ARBA00022801"/>
    </source>
</evidence>
<dbReference type="RefSeq" id="WP_066267990.1">
    <property type="nucleotide sequence ID" value="NZ_JARMAB010000039.1"/>
</dbReference>
<dbReference type="Proteomes" id="UP001341444">
    <property type="component" value="Unassembled WGS sequence"/>
</dbReference>
<evidence type="ECO:0000256" key="3">
    <source>
        <dbReference type="ARBA" id="ARBA00022670"/>
    </source>
</evidence>
<dbReference type="InterPro" id="IPR002467">
    <property type="entry name" value="Pept_M24A_MAP1"/>
</dbReference>
<dbReference type="SUPFAM" id="SSF55920">
    <property type="entry name" value="Creatinase/aminopeptidase"/>
    <property type="match status" value="1"/>
</dbReference>
<protein>
    <recommendedName>
        <fullName evidence="6 7">Methionine aminopeptidase</fullName>
        <shortName evidence="6">MAP</shortName>
        <shortName evidence="6">MetAP</shortName>
        <ecNumber evidence="6 7">3.4.11.18</ecNumber>
    </recommendedName>
    <alternativeName>
        <fullName evidence="6">Peptidase M</fullName>
    </alternativeName>
</protein>
<reference evidence="9 10" key="1">
    <citation type="submission" date="2023-03" db="EMBL/GenBank/DDBJ databases">
        <title>Bacillus Genome Sequencing.</title>
        <authorList>
            <person name="Dunlap C."/>
        </authorList>
    </citation>
    <scope>NUCLEOTIDE SEQUENCE [LARGE SCALE GENOMIC DNA]</scope>
    <source>
        <strain evidence="9 10">B-23453</strain>
    </source>
</reference>
<dbReference type="Gene3D" id="3.90.230.10">
    <property type="entry name" value="Creatinase/methionine aminopeptidase superfamily"/>
    <property type="match status" value="1"/>
</dbReference>
<dbReference type="CDD" id="cd01086">
    <property type="entry name" value="MetAP1"/>
    <property type="match status" value="1"/>
</dbReference>
<dbReference type="PANTHER" id="PTHR43330">
    <property type="entry name" value="METHIONINE AMINOPEPTIDASE"/>
    <property type="match status" value="1"/>
</dbReference>
<dbReference type="Pfam" id="PF00557">
    <property type="entry name" value="Peptidase_M24"/>
    <property type="match status" value="1"/>
</dbReference>
<comment type="similarity">
    <text evidence="6">Belongs to the peptidase M24A family. Methionine aminopeptidase type 1 subfamily.</text>
</comment>
<comment type="function">
    <text evidence="1 6">Removes the N-terminal methionine from nascent proteins. The N-terminal methionine is often cleaved when the second residue in the primary sequence is small and uncharged (Met-Ala-, Cys, Gly, Pro, Ser, Thr, or Val). Requires deformylation of the N(alpha)-formylated initiator methionine before it can be hydrolyzed.</text>
</comment>
<evidence type="ECO:0000313" key="10">
    <source>
        <dbReference type="Proteomes" id="UP001341444"/>
    </source>
</evidence>
<feature type="binding site" evidence="6">
    <location>
        <position position="201"/>
    </location>
    <ligand>
        <name>a divalent metal cation</name>
        <dbReference type="ChEBI" id="CHEBI:60240"/>
        <label>2</label>
        <note>catalytic</note>
    </ligand>
</feature>
<comment type="caution">
    <text evidence="9">The sequence shown here is derived from an EMBL/GenBank/DDBJ whole genome shotgun (WGS) entry which is preliminary data.</text>
</comment>
<evidence type="ECO:0000256" key="6">
    <source>
        <dbReference type="HAMAP-Rule" id="MF_01974"/>
    </source>
</evidence>